<feature type="transmembrane region" description="Helical" evidence="1">
    <location>
        <begin position="79"/>
        <end position="97"/>
    </location>
</feature>
<sequence length="147" mass="14737">MIILAILASLAAIGALCWLLFTLAVFALPAFVGATVGAWAYGTDAGVPGAILIGLVAAAATLAVGQLVMMFVRPVWLKLIVAIAFVAPAAIAGFDATHGIVKHLMPSEAWQMTFSVIGAIAVGITALVRVAGMATAPGPSGQGLARA</sequence>
<evidence type="ECO:0000313" key="3">
    <source>
        <dbReference type="Proteomes" id="UP000030826"/>
    </source>
</evidence>
<evidence type="ECO:0000256" key="1">
    <source>
        <dbReference type="SAM" id="Phobius"/>
    </source>
</evidence>
<evidence type="ECO:0000313" key="2">
    <source>
        <dbReference type="EMBL" id="KHJ55182.1"/>
    </source>
</evidence>
<keyword evidence="1" id="KW-0812">Transmembrane</keyword>
<proteinExistence type="predicted"/>
<feature type="transmembrane region" description="Helical" evidence="1">
    <location>
        <begin position="109"/>
        <end position="128"/>
    </location>
</feature>
<feature type="transmembrane region" description="Helical" evidence="1">
    <location>
        <begin position="51"/>
        <end position="72"/>
    </location>
</feature>
<dbReference type="OrthoDB" id="7219977at2"/>
<organism evidence="2 3">
    <name type="scientific">Aureimonas altamirensis</name>
    <dbReference type="NCBI Taxonomy" id="370622"/>
    <lineage>
        <taxon>Bacteria</taxon>
        <taxon>Pseudomonadati</taxon>
        <taxon>Pseudomonadota</taxon>
        <taxon>Alphaproteobacteria</taxon>
        <taxon>Hyphomicrobiales</taxon>
        <taxon>Aurantimonadaceae</taxon>
        <taxon>Aureimonas</taxon>
    </lineage>
</organism>
<gene>
    <name evidence="2" type="ORF">LA66_00375</name>
</gene>
<keyword evidence="1" id="KW-0472">Membrane</keyword>
<accession>A0A0B1Q8D1</accession>
<reference evidence="2 3" key="1">
    <citation type="submission" date="2014-09" db="EMBL/GenBank/DDBJ databases">
        <title>Isolation and characterization of Aurantimonas altamirensis ON-56566 from clinical sample following a dog bite.</title>
        <authorList>
            <person name="Eshaghi A."/>
            <person name="Li A."/>
            <person name="Shahinas D."/>
            <person name="Bahn P."/>
            <person name="Kus J.V."/>
            <person name="Patel S.N."/>
        </authorList>
    </citation>
    <scope>NUCLEOTIDE SEQUENCE [LARGE SCALE GENOMIC DNA]</scope>
    <source>
        <strain evidence="2 3">ON-56566</strain>
    </source>
</reference>
<name>A0A0B1Q8D1_9HYPH</name>
<dbReference type="Proteomes" id="UP000030826">
    <property type="component" value="Unassembled WGS sequence"/>
</dbReference>
<dbReference type="EMBL" id="JRFJ01000001">
    <property type="protein sequence ID" value="KHJ55182.1"/>
    <property type="molecule type" value="Genomic_DNA"/>
</dbReference>
<protein>
    <submittedName>
        <fullName evidence="2">Uncharacterized protein</fullName>
    </submittedName>
</protein>
<comment type="caution">
    <text evidence="2">The sequence shown here is derived from an EMBL/GenBank/DDBJ whole genome shotgun (WGS) entry which is preliminary data.</text>
</comment>
<dbReference type="RefSeq" id="WP_039187928.1">
    <property type="nucleotide sequence ID" value="NZ_JRFJ01000001.1"/>
</dbReference>
<dbReference type="STRING" id="370622.LA66_00375"/>
<keyword evidence="1" id="KW-1133">Transmembrane helix</keyword>
<dbReference type="AlphaFoldDB" id="A0A0B1Q8D1"/>